<evidence type="ECO:0000256" key="8">
    <source>
        <dbReference type="ARBA" id="ARBA00022723"/>
    </source>
</evidence>
<dbReference type="InterPro" id="IPR002192">
    <property type="entry name" value="PPDK_AMP/ATP-bd"/>
</dbReference>
<evidence type="ECO:0000256" key="11">
    <source>
        <dbReference type="ARBA" id="ARBA00022840"/>
    </source>
</evidence>
<evidence type="ECO:0000256" key="13">
    <source>
        <dbReference type="ARBA" id="ARBA00033470"/>
    </source>
</evidence>
<keyword evidence="17" id="KW-1185">Reference proteome</keyword>
<dbReference type="EMBL" id="JBHPON010000002">
    <property type="protein sequence ID" value="MFC6036580.1"/>
    <property type="molecule type" value="Genomic_DNA"/>
</dbReference>
<evidence type="ECO:0000256" key="2">
    <source>
        <dbReference type="ARBA" id="ARBA00002988"/>
    </source>
</evidence>
<evidence type="ECO:0000256" key="3">
    <source>
        <dbReference type="ARBA" id="ARBA00004742"/>
    </source>
</evidence>
<evidence type="ECO:0000256" key="5">
    <source>
        <dbReference type="ARBA" id="ARBA00011996"/>
    </source>
</evidence>
<sequence>MTTPNISWFADIGLSDRPSVGGKGGSLGELTKAGIEVPPGFVVRTEAFERFIQKLDKEEPLRAPVEALDPDDLDNVGAVTKAIRERIENEPMPADVDDAIQSAYKDLCGDDAKAPVAVRSSATTEDADDASFAGLQDTYLWVLGAEETMKMVRSCWASLYSVESVCYRRRQNFPESGVAMGVVVQKMVDARTAGVMFTRSPLTGDRSVITIEGAWGLGSSVVSGEVTPDRWVVGKLTGEITTRDISDKHIRQSPKTGGGIEDVELPEAERTAPCLSDEELLQLKDVARKTEKHYGKPQDIEWAVEKETGKILLLQSRPETVWSAKDAAPVAAAQDNPMKHVMNIFGGKRS</sequence>
<protein>
    <recommendedName>
        <fullName evidence="6">Phosphoenolpyruvate synthase</fullName>
        <ecNumber evidence="5">2.7.9.2</ecNumber>
    </recommendedName>
    <alternativeName>
        <fullName evidence="13">Pyruvate, water dikinase</fullName>
    </alternativeName>
</protein>
<proteinExistence type="inferred from homology"/>
<dbReference type="PANTHER" id="PTHR43030">
    <property type="entry name" value="PHOSPHOENOLPYRUVATE SYNTHASE"/>
    <property type="match status" value="1"/>
</dbReference>
<comment type="catalytic activity">
    <reaction evidence="14">
        <text>pyruvate + ATP + H2O = phosphoenolpyruvate + AMP + phosphate + 2 H(+)</text>
        <dbReference type="Rhea" id="RHEA:11364"/>
        <dbReference type="ChEBI" id="CHEBI:15361"/>
        <dbReference type="ChEBI" id="CHEBI:15377"/>
        <dbReference type="ChEBI" id="CHEBI:15378"/>
        <dbReference type="ChEBI" id="CHEBI:30616"/>
        <dbReference type="ChEBI" id="CHEBI:43474"/>
        <dbReference type="ChEBI" id="CHEBI:58702"/>
        <dbReference type="ChEBI" id="CHEBI:456215"/>
        <dbReference type="EC" id="2.7.9.2"/>
    </reaction>
</comment>
<keyword evidence="12" id="KW-0460">Magnesium</keyword>
<dbReference type="InterPro" id="IPR006319">
    <property type="entry name" value="PEP_synth"/>
</dbReference>
<accession>A0ABW1KWV7</accession>
<evidence type="ECO:0000256" key="1">
    <source>
        <dbReference type="ARBA" id="ARBA00001946"/>
    </source>
</evidence>
<evidence type="ECO:0000256" key="9">
    <source>
        <dbReference type="ARBA" id="ARBA00022741"/>
    </source>
</evidence>
<dbReference type="Pfam" id="PF01326">
    <property type="entry name" value="PPDK_N"/>
    <property type="match status" value="1"/>
</dbReference>
<evidence type="ECO:0000313" key="16">
    <source>
        <dbReference type="EMBL" id="MFC6036580.1"/>
    </source>
</evidence>
<comment type="similarity">
    <text evidence="4">Belongs to the PEP-utilizing enzyme family.</text>
</comment>
<dbReference type="SUPFAM" id="SSF56059">
    <property type="entry name" value="Glutathione synthetase ATP-binding domain-like"/>
    <property type="match status" value="1"/>
</dbReference>
<dbReference type="EC" id="2.7.9.2" evidence="5"/>
<dbReference type="Gene3D" id="3.30.470.20">
    <property type="entry name" value="ATP-grasp fold, B domain"/>
    <property type="match status" value="1"/>
</dbReference>
<evidence type="ECO:0000256" key="12">
    <source>
        <dbReference type="ARBA" id="ARBA00022842"/>
    </source>
</evidence>
<comment type="pathway">
    <text evidence="3">Carbohydrate biosynthesis; gluconeogenesis.</text>
</comment>
<evidence type="ECO:0000256" key="14">
    <source>
        <dbReference type="ARBA" id="ARBA00047700"/>
    </source>
</evidence>
<gene>
    <name evidence="16" type="ORF">ACFMB1_13565</name>
</gene>
<evidence type="ECO:0000256" key="7">
    <source>
        <dbReference type="ARBA" id="ARBA00022679"/>
    </source>
</evidence>
<keyword evidence="10" id="KW-0418">Kinase</keyword>
<keyword evidence="7" id="KW-0808">Transferase</keyword>
<comment type="caution">
    <text evidence="16">The sequence shown here is derived from an EMBL/GenBank/DDBJ whole genome shotgun (WGS) entry which is preliminary data.</text>
</comment>
<comment type="cofactor">
    <cofactor evidence="1">
        <name>Mg(2+)</name>
        <dbReference type="ChEBI" id="CHEBI:18420"/>
    </cofactor>
</comment>
<name>A0ABW1KWV7_9PROT</name>
<organism evidence="16 17">
    <name type="scientific">Hyphococcus aureus</name>
    <dbReference type="NCBI Taxonomy" id="2666033"/>
    <lineage>
        <taxon>Bacteria</taxon>
        <taxon>Pseudomonadati</taxon>
        <taxon>Pseudomonadota</taxon>
        <taxon>Alphaproteobacteria</taxon>
        <taxon>Parvularculales</taxon>
        <taxon>Parvularculaceae</taxon>
        <taxon>Hyphococcus</taxon>
    </lineage>
</organism>
<feature type="domain" description="Pyruvate phosphate dikinase AMP/ATP-binding" evidence="15">
    <location>
        <begin position="18"/>
        <end position="333"/>
    </location>
</feature>
<keyword evidence="9" id="KW-0547">Nucleotide-binding</keyword>
<comment type="function">
    <text evidence="2">Catalyzes the phosphorylation of pyruvate to phosphoenolpyruvate.</text>
</comment>
<evidence type="ECO:0000256" key="4">
    <source>
        <dbReference type="ARBA" id="ARBA00007837"/>
    </source>
</evidence>
<dbReference type="PANTHER" id="PTHR43030:SF1">
    <property type="entry name" value="PHOSPHOENOLPYRUVATE SYNTHASE"/>
    <property type="match status" value="1"/>
</dbReference>
<keyword evidence="11" id="KW-0067">ATP-binding</keyword>
<evidence type="ECO:0000259" key="15">
    <source>
        <dbReference type="Pfam" id="PF01326"/>
    </source>
</evidence>
<evidence type="ECO:0000256" key="10">
    <source>
        <dbReference type="ARBA" id="ARBA00022777"/>
    </source>
</evidence>
<reference evidence="16 17" key="1">
    <citation type="submission" date="2024-09" db="EMBL/GenBank/DDBJ databases">
        <authorList>
            <person name="Zhang Z.-H."/>
        </authorList>
    </citation>
    <scope>NUCLEOTIDE SEQUENCE [LARGE SCALE GENOMIC DNA]</scope>
    <source>
        <strain evidence="16 17">HHTR114</strain>
    </source>
</reference>
<evidence type="ECO:0000313" key="17">
    <source>
        <dbReference type="Proteomes" id="UP001596116"/>
    </source>
</evidence>
<keyword evidence="8" id="KW-0479">Metal-binding</keyword>
<dbReference type="Gene3D" id="3.30.1490.20">
    <property type="entry name" value="ATP-grasp fold, A domain"/>
    <property type="match status" value="1"/>
</dbReference>
<dbReference type="RefSeq" id="WP_379882178.1">
    <property type="nucleotide sequence ID" value="NZ_JBHPON010000002.1"/>
</dbReference>
<evidence type="ECO:0000256" key="6">
    <source>
        <dbReference type="ARBA" id="ARBA00021623"/>
    </source>
</evidence>
<dbReference type="Proteomes" id="UP001596116">
    <property type="component" value="Unassembled WGS sequence"/>
</dbReference>
<dbReference type="InterPro" id="IPR013815">
    <property type="entry name" value="ATP_grasp_subdomain_1"/>
</dbReference>